<keyword evidence="1" id="KW-0479">Metal-binding</keyword>
<dbReference type="EMBL" id="JAEMUK010000026">
    <property type="protein sequence ID" value="MBJ7544041.1"/>
    <property type="molecule type" value="Genomic_DNA"/>
</dbReference>
<dbReference type="GO" id="GO:0016491">
    <property type="term" value="F:oxidoreductase activity"/>
    <property type="evidence" value="ECO:0007669"/>
    <property type="project" value="InterPro"/>
</dbReference>
<dbReference type="RefSeq" id="WP_037240120.1">
    <property type="nucleotide sequence ID" value="NZ_JAEMUK010000026.1"/>
</dbReference>
<gene>
    <name evidence="5" type="ORF">JDN41_10790</name>
</gene>
<dbReference type="PRINTS" id="PR00419">
    <property type="entry name" value="ADXRDTASE"/>
</dbReference>
<sequence>MDRGNGAPEQQTFRRFKTGESMWDWPDLSHKIFQADRSYKCPTYVHRTPPCQGSCPSGHDIRGWLAIARGQDKPPVAGMPWQEYAFQRMMEANPFPSVMGRVCPAPCEDGCNRNEVDDFVGINGVEQYVGDWAIEHGLKSPAPGADTGKKVAVIGGGPGGLSAAYFLRRKGHAVTLFEANDQLGGMMRYGIPGYRTPRDKLAAEIGRIVDLGIEVRLKTKVGRDVSIEDLEARYDAIFWAIGAQKGRGLPVPGWGVENCLSGVEFLDAFNRGWVFSTAKRIVVIGGGDTSIDVASVARRLGHITQHAWHDISGAQTLGHTAHDVAGTIRREGVQAVLTSLFPLDQMTAAIREREDALREGIDIRGGVMPVEIVVDAAGRATAIKMCQCTMKGTTPIPVAGTEFEVACDMVISAIGQMADLAEGLERLDGGKSAIAIDAVYKVKGTEKHFAGGDVVRPNLLTTAIGHARIASETITHFLAGNPQDKRPKVDVHRFDLPQELHARGLYPQPYDHGPVRGTCDGEFALHNYEDRSATQVIAHTALFKGHFPYSPRNKRSERHVDADAVMGDFEERIVAFTEAQAKAEGERCMSCGLCFECDACLIFCPQKAIERVPKKERAIGRYVTTDYKKCVGCHICQDVCPTGYIQMGLGE</sequence>
<evidence type="ECO:0000313" key="6">
    <source>
        <dbReference type="Proteomes" id="UP000623250"/>
    </source>
</evidence>
<dbReference type="Gene3D" id="3.50.50.60">
    <property type="entry name" value="FAD/NAD(P)-binding domain"/>
    <property type="match status" value="2"/>
</dbReference>
<organism evidence="5 6">
    <name type="scientific">Rhodomicrobium udaipurense</name>
    <dbReference type="NCBI Taxonomy" id="1202716"/>
    <lineage>
        <taxon>Bacteria</taxon>
        <taxon>Pseudomonadati</taxon>
        <taxon>Pseudomonadota</taxon>
        <taxon>Alphaproteobacteria</taxon>
        <taxon>Hyphomicrobiales</taxon>
        <taxon>Hyphomicrobiaceae</taxon>
        <taxon>Rhodomicrobium</taxon>
    </lineage>
</organism>
<dbReference type="InterPro" id="IPR051394">
    <property type="entry name" value="Glutamate_Synthase"/>
</dbReference>
<dbReference type="InterPro" id="IPR017900">
    <property type="entry name" value="4Fe4S_Fe_S_CS"/>
</dbReference>
<reference evidence="5 6" key="1">
    <citation type="submission" date="2020-12" db="EMBL/GenBank/DDBJ databases">
        <title>Revised draft genomes of Rhodomicrobium vannielii ATCC 17100 and Rhodomicrobium udaipurense JA643.</title>
        <authorList>
            <person name="Conners E.M."/>
            <person name="Davenport E.J."/>
            <person name="Bose A."/>
        </authorList>
    </citation>
    <scope>NUCLEOTIDE SEQUENCE [LARGE SCALE GENOMIC DNA]</scope>
    <source>
        <strain evidence="5 6">JA643</strain>
    </source>
</reference>
<comment type="caution">
    <text evidence="5">The sequence shown here is derived from an EMBL/GenBank/DDBJ whole genome shotgun (WGS) entry which is preliminary data.</text>
</comment>
<keyword evidence="6" id="KW-1185">Reference proteome</keyword>
<dbReference type="InterPro" id="IPR023753">
    <property type="entry name" value="FAD/NAD-binding_dom"/>
</dbReference>
<dbReference type="Gene3D" id="3.40.50.720">
    <property type="entry name" value="NAD(P)-binding Rossmann-like Domain"/>
    <property type="match status" value="1"/>
</dbReference>
<dbReference type="SUPFAM" id="SSF54862">
    <property type="entry name" value="4Fe-4S ferredoxins"/>
    <property type="match status" value="1"/>
</dbReference>
<dbReference type="Pfam" id="PF14691">
    <property type="entry name" value="Fer4_20"/>
    <property type="match status" value="1"/>
</dbReference>
<dbReference type="PROSITE" id="PS00198">
    <property type="entry name" value="4FE4S_FER_1"/>
    <property type="match status" value="1"/>
</dbReference>
<dbReference type="NCBIfam" id="NF009410">
    <property type="entry name" value="PRK12771.1"/>
    <property type="match status" value="1"/>
</dbReference>
<evidence type="ECO:0000256" key="2">
    <source>
        <dbReference type="ARBA" id="ARBA00023004"/>
    </source>
</evidence>
<dbReference type="GO" id="GO:0051536">
    <property type="term" value="F:iron-sulfur cluster binding"/>
    <property type="evidence" value="ECO:0007669"/>
    <property type="project" value="UniProtKB-KW"/>
</dbReference>
<keyword evidence="3" id="KW-0411">Iron-sulfur</keyword>
<name>A0A8I1GHB4_9HYPH</name>
<dbReference type="SUPFAM" id="SSF51971">
    <property type="entry name" value="Nucleotide-binding domain"/>
    <property type="match status" value="1"/>
</dbReference>
<feature type="domain" description="4Fe-4S ferredoxin-type" evidence="4">
    <location>
        <begin position="621"/>
        <end position="650"/>
    </location>
</feature>
<dbReference type="PANTHER" id="PTHR43100">
    <property type="entry name" value="GLUTAMATE SYNTHASE [NADPH] SMALL CHAIN"/>
    <property type="match status" value="1"/>
</dbReference>
<dbReference type="Pfam" id="PF07992">
    <property type="entry name" value="Pyr_redox_2"/>
    <property type="match status" value="1"/>
</dbReference>
<keyword evidence="2" id="KW-0408">Iron</keyword>
<evidence type="ECO:0000313" key="5">
    <source>
        <dbReference type="EMBL" id="MBJ7544041.1"/>
    </source>
</evidence>
<dbReference type="GO" id="GO:0046872">
    <property type="term" value="F:metal ion binding"/>
    <property type="evidence" value="ECO:0007669"/>
    <property type="project" value="UniProtKB-KW"/>
</dbReference>
<accession>A0A8I1GHB4</accession>
<dbReference type="InterPro" id="IPR028261">
    <property type="entry name" value="DPD_II"/>
</dbReference>
<dbReference type="AlphaFoldDB" id="A0A8I1GHB4"/>
<dbReference type="InterPro" id="IPR017896">
    <property type="entry name" value="4Fe4S_Fe-S-bd"/>
</dbReference>
<dbReference type="Gene3D" id="3.30.70.20">
    <property type="match status" value="1"/>
</dbReference>
<evidence type="ECO:0000256" key="3">
    <source>
        <dbReference type="ARBA" id="ARBA00023014"/>
    </source>
</evidence>
<dbReference type="Gene3D" id="1.10.1060.10">
    <property type="entry name" value="Alpha-helical ferredoxin"/>
    <property type="match status" value="1"/>
</dbReference>
<dbReference type="Pfam" id="PF12838">
    <property type="entry name" value="Fer4_7"/>
    <property type="match status" value="1"/>
</dbReference>
<evidence type="ECO:0000259" key="4">
    <source>
        <dbReference type="PROSITE" id="PS51379"/>
    </source>
</evidence>
<dbReference type="PANTHER" id="PTHR43100:SF2">
    <property type="entry name" value="BNAA03G19380D PROTEIN"/>
    <property type="match status" value="1"/>
</dbReference>
<feature type="domain" description="4Fe-4S ferredoxin-type" evidence="4">
    <location>
        <begin position="585"/>
        <end position="614"/>
    </location>
</feature>
<evidence type="ECO:0000256" key="1">
    <source>
        <dbReference type="ARBA" id="ARBA00022723"/>
    </source>
</evidence>
<dbReference type="InterPro" id="IPR036188">
    <property type="entry name" value="FAD/NAD-bd_sf"/>
</dbReference>
<dbReference type="InterPro" id="IPR009051">
    <property type="entry name" value="Helical_ferredxn"/>
</dbReference>
<proteinExistence type="predicted"/>
<protein>
    <submittedName>
        <fullName evidence="5">NAD(P)-binding protein</fullName>
    </submittedName>
</protein>
<dbReference type="PROSITE" id="PS51379">
    <property type="entry name" value="4FE4S_FER_2"/>
    <property type="match status" value="2"/>
</dbReference>
<dbReference type="Proteomes" id="UP000623250">
    <property type="component" value="Unassembled WGS sequence"/>
</dbReference>